<sequence length="283" mass="29669">MSRLRAIMVGLGGGVIVAGGLTAAMDAGAVYCCDPWGQVGYSSFVSAGNAVVGSITESTTVLVMQIQTGVMISWSSGFSQWAQEIGKATASQKTLAEGANATKTQLYAQDKIGEAQEAAVEAAAADSTITSALMLADQDQTQRKAVRVYGQSTINDLLLSPYESSVGKVSRRHQRWCSDAEVTAGLCASAAAPGMQMADTDIATVLDPVAGKTYSDEGRDAAMDYVRNIVSSEHIRTQPDINSAQAQVADGITLADQAALSVAAYSFNSMMADRTRRNQTESE</sequence>
<evidence type="ECO:0000313" key="1">
    <source>
        <dbReference type="EMBL" id="MBB5672474.1"/>
    </source>
</evidence>
<gene>
    <name evidence="1" type="ORF">FHR65_004075</name>
</gene>
<reference evidence="1" key="1">
    <citation type="submission" date="2020-08" db="EMBL/GenBank/DDBJ databases">
        <title>Studying the diversity of plant-associated saprophytic bacteria and their role in host health and plant-pathogen interactions.</title>
        <authorList>
            <person name="Potnis N."/>
        </authorList>
    </citation>
    <scope>NUCLEOTIDE SEQUENCE</scope>
    <source>
        <strain evidence="1">F21</strain>
    </source>
</reference>
<protein>
    <submittedName>
        <fullName evidence="1">Uncharacterized protein</fullName>
    </submittedName>
</protein>
<accession>A0AB73H513</accession>
<dbReference type="Proteomes" id="UP000528595">
    <property type="component" value="Unassembled WGS sequence"/>
</dbReference>
<dbReference type="AlphaFoldDB" id="A0AB73H513"/>
<comment type="caution">
    <text evidence="1">The sequence shown here is derived from an EMBL/GenBank/DDBJ whole genome shotgun (WGS) entry which is preliminary data.</text>
</comment>
<dbReference type="RefSeq" id="WP_184578839.1">
    <property type="nucleotide sequence ID" value="NZ_JACIIQ010000025.1"/>
</dbReference>
<organism evidence="1">
    <name type="scientific">Xanthomonas arboricola</name>
    <dbReference type="NCBI Taxonomy" id="56448"/>
    <lineage>
        <taxon>Bacteria</taxon>
        <taxon>Pseudomonadati</taxon>
        <taxon>Pseudomonadota</taxon>
        <taxon>Gammaproteobacteria</taxon>
        <taxon>Lysobacterales</taxon>
        <taxon>Lysobacteraceae</taxon>
        <taxon>Xanthomonas</taxon>
    </lineage>
</organism>
<dbReference type="EMBL" id="JACIIQ010000025">
    <property type="protein sequence ID" value="MBB5672474.1"/>
    <property type="molecule type" value="Genomic_DNA"/>
</dbReference>
<name>A0AB73H513_9XANT</name>
<proteinExistence type="predicted"/>